<evidence type="ECO:0000313" key="1">
    <source>
        <dbReference type="EMBL" id="WAC14639.1"/>
    </source>
</evidence>
<dbReference type="KEGG" id="dpf:ON006_11890"/>
<accession>A0A9E8SNQ8</accession>
<dbReference type="PROSITE" id="PS51257">
    <property type="entry name" value="PROKAR_LIPOPROTEIN"/>
    <property type="match status" value="1"/>
</dbReference>
<evidence type="ECO:0000313" key="2">
    <source>
        <dbReference type="Proteomes" id="UP001164653"/>
    </source>
</evidence>
<keyword evidence="2" id="KW-1185">Reference proteome</keyword>
<organism evidence="1 2">
    <name type="scientific">Dyadobacter pollutisoli</name>
    <dbReference type="NCBI Taxonomy" id="2910158"/>
    <lineage>
        <taxon>Bacteria</taxon>
        <taxon>Pseudomonadati</taxon>
        <taxon>Bacteroidota</taxon>
        <taxon>Cytophagia</taxon>
        <taxon>Cytophagales</taxon>
        <taxon>Spirosomataceae</taxon>
        <taxon>Dyadobacter</taxon>
    </lineage>
</organism>
<proteinExistence type="predicted"/>
<dbReference type="Proteomes" id="UP001164653">
    <property type="component" value="Chromosome"/>
</dbReference>
<dbReference type="AlphaFoldDB" id="A0A9E8SNQ8"/>
<dbReference type="EMBL" id="CP112998">
    <property type="protein sequence ID" value="WAC14639.1"/>
    <property type="molecule type" value="Genomic_DNA"/>
</dbReference>
<gene>
    <name evidence="1" type="ORF">ON006_11890</name>
</gene>
<protein>
    <submittedName>
        <fullName evidence="1">Uncharacterized protein</fullName>
    </submittedName>
</protein>
<reference evidence="1" key="1">
    <citation type="submission" date="2022-11" db="EMBL/GenBank/DDBJ databases">
        <title>Dyadobacter pollutisoli sp. nov., isolated from plastic dumped soil.</title>
        <authorList>
            <person name="Kim J.M."/>
            <person name="Kim K.R."/>
            <person name="Lee J.K."/>
            <person name="Hao L."/>
            <person name="Jeon C.O."/>
        </authorList>
    </citation>
    <scope>NUCLEOTIDE SEQUENCE</scope>
    <source>
        <strain evidence="1">U1</strain>
    </source>
</reference>
<name>A0A9E8SNQ8_9BACT</name>
<sequence>MKNIFSKITIGMFAGMLFTSCLKEDIVATPSLNGVKFYITTAEGKDSLVPQPVKGKSVKIVVDTDADMCSVWPGGTREIMKKKISTDGGATFADSVDMFNHPVLVKSDLYSDYGLVGAKGLKTTLSSEGWYCTYTYPKAGEFNLVVVVTNHGYNTNDFKLAVVEVGKLQVK</sequence>
<dbReference type="RefSeq" id="WP_267609980.1">
    <property type="nucleotide sequence ID" value="NZ_CP112998.1"/>
</dbReference>